<dbReference type="EMBL" id="SSMC01000001">
    <property type="protein sequence ID" value="THD69810.1"/>
    <property type="molecule type" value="Genomic_DNA"/>
</dbReference>
<keyword evidence="1" id="KW-0732">Signal</keyword>
<gene>
    <name evidence="3" type="ORF">E7Z59_05645</name>
</gene>
<evidence type="ECO:0000313" key="4">
    <source>
        <dbReference type="Proteomes" id="UP000305939"/>
    </source>
</evidence>
<reference evidence="3 4" key="1">
    <citation type="submission" date="2019-04" db="EMBL/GenBank/DDBJ databases">
        <title>Draft genome sequence of Robertkochia marina CC-AMO-30D.</title>
        <authorList>
            <person name="Hameed A."/>
            <person name="Lin S.-Y."/>
            <person name="Shahina M."/>
            <person name="Lai W.-A."/>
            <person name="Young C.-C."/>
        </authorList>
    </citation>
    <scope>NUCLEOTIDE SEQUENCE [LARGE SCALE GENOMIC DNA]</scope>
    <source>
        <strain evidence="3 4">CC-AMO-30D</strain>
    </source>
</reference>
<sequence length="291" mass="33056">MKTILYSFLLLFSTFVSAQELSQVTLNNATLNYTVTGEGEKIVFVHGLQEDYRVFLTTLDLLDENFLGVSYSRRYNYPNNNRIVPGYGVESEAKDLSEFLRSLGGKTHLVGHSYGGQIVLEVALSNPELVASLTLSEPAMINWLKNIPDCRSYYDTVQKDLMEDTRKAFRTNDTTLVMKELFEFFAGEDIQDQVPPEVLRSYKQNLREVEAMVNSKNAWTEIGPEELKNLSMPVMILTAENTMPMLACINKKLATALPEAIHHHLEDAGHELWYTHQEQLADYLEAFISGK</sequence>
<accession>A0A4S3M4H9</accession>
<dbReference type="PANTHER" id="PTHR43798:SF27">
    <property type="entry name" value="HYDROLASE ALPHA_BETA HYDROLASE FOLD FAMILY"/>
    <property type="match status" value="1"/>
</dbReference>
<dbReference type="Gene3D" id="3.40.50.1820">
    <property type="entry name" value="alpha/beta hydrolase"/>
    <property type="match status" value="1"/>
</dbReference>
<comment type="caution">
    <text evidence="3">The sequence shown here is derived from an EMBL/GenBank/DDBJ whole genome shotgun (WGS) entry which is preliminary data.</text>
</comment>
<evidence type="ECO:0000256" key="1">
    <source>
        <dbReference type="SAM" id="SignalP"/>
    </source>
</evidence>
<keyword evidence="4" id="KW-1185">Reference proteome</keyword>
<dbReference type="InterPro" id="IPR050266">
    <property type="entry name" value="AB_hydrolase_sf"/>
</dbReference>
<dbReference type="RefSeq" id="WP_136335301.1">
    <property type="nucleotide sequence ID" value="NZ_QXMP01000002.1"/>
</dbReference>
<dbReference type="GO" id="GO:0016787">
    <property type="term" value="F:hydrolase activity"/>
    <property type="evidence" value="ECO:0007669"/>
    <property type="project" value="UniProtKB-KW"/>
</dbReference>
<dbReference type="InterPro" id="IPR029058">
    <property type="entry name" value="AB_hydrolase_fold"/>
</dbReference>
<proteinExistence type="predicted"/>
<dbReference type="Pfam" id="PF00561">
    <property type="entry name" value="Abhydrolase_1"/>
    <property type="match status" value="1"/>
</dbReference>
<feature type="domain" description="AB hydrolase-1" evidence="2">
    <location>
        <begin position="42"/>
        <end position="275"/>
    </location>
</feature>
<feature type="chain" id="PRO_5020440052" evidence="1">
    <location>
        <begin position="19"/>
        <end position="291"/>
    </location>
</feature>
<dbReference type="AlphaFoldDB" id="A0A4S3M4H9"/>
<evidence type="ECO:0000313" key="3">
    <source>
        <dbReference type="EMBL" id="THD69810.1"/>
    </source>
</evidence>
<dbReference type="Proteomes" id="UP000305939">
    <property type="component" value="Unassembled WGS sequence"/>
</dbReference>
<dbReference type="InterPro" id="IPR000073">
    <property type="entry name" value="AB_hydrolase_1"/>
</dbReference>
<dbReference type="SUPFAM" id="SSF53474">
    <property type="entry name" value="alpha/beta-Hydrolases"/>
    <property type="match status" value="1"/>
</dbReference>
<protein>
    <submittedName>
        <fullName evidence="3">Alpha/beta hydrolase</fullName>
    </submittedName>
</protein>
<feature type="signal peptide" evidence="1">
    <location>
        <begin position="1"/>
        <end position="18"/>
    </location>
</feature>
<dbReference type="OrthoDB" id="9773293at2"/>
<dbReference type="PANTHER" id="PTHR43798">
    <property type="entry name" value="MONOACYLGLYCEROL LIPASE"/>
    <property type="match status" value="1"/>
</dbReference>
<keyword evidence="3" id="KW-0378">Hydrolase</keyword>
<evidence type="ECO:0000259" key="2">
    <source>
        <dbReference type="Pfam" id="PF00561"/>
    </source>
</evidence>
<dbReference type="GO" id="GO:0016020">
    <property type="term" value="C:membrane"/>
    <property type="evidence" value="ECO:0007669"/>
    <property type="project" value="TreeGrafter"/>
</dbReference>
<organism evidence="3 4">
    <name type="scientific">Robertkochia marina</name>
    <dbReference type="NCBI Taxonomy" id="1227945"/>
    <lineage>
        <taxon>Bacteria</taxon>
        <taxon>Pseudomonadati</taxon>
        <taxon>Bacteroidota</taxon>
        <taxon>Flavobacteriia</taxon>
        <taxon>Flavobacteriales</taxon>
        <taxon>Flavobacteriaceae</taxon>
        <taxon>Robertkochia</taxon>
    </lineage>
</organism>
<name>A0A4S3M4H9_9FLAO</name>